<feature type="chain" id="PRO_5044321988" evidence="3">
    <location>
        <begin position="28"/>
        <end position="320"/>
    </location>
</feature>
<dbReference type="Proteomes" id="UP000216215">
    <property type="component" value="Unassembled WGS sequence"/>
</dbReference>
<feature type="domain" description="Periplasmic binding protein" evidence="4">
    <location>
        <begin position="34"/>
        <end position="286"/>
    </location>
</feature>
<dbReference type="CDD" id="cd06314">
    <property type="entry name" value="PBP1_tmGBP"/>
    <property type="match status" value="1"/>
</dbReference>
<sequence length="320" mass="33665">MKSVIRNASVAAAALALGLSITAIARAQDKPTLAFVVNGASDFWKAAEAGVKKAQAELPDYDLQLKYPEQSSVAIQQRLMDDLVTAGVKAIMVSAVDPKTSTDGLNKIASETALFTTDSDAPQTKRVAYIGSSNIDAGKQAAEIAKKAMPDGGKCLGFVGLLGADNAKERIEGMKEGLAGTKIELIDVRGDDIDQARAKKNVEDALVASPDVTCMVGFYSYNTPRIYEALRDAGKLGQITVVGFDDDPITLGGVKEGTVAATVVQQPFEWAYQGMKLMAAYLKGDKSGVPADGLIIVPTKIIGKDDVDAYAANLKTMAGK</sequence>
<dbReference type="SUPFAM" id="SSF53822">
    <property type="entry name" value="Periplasmic binding protein-like I"/>
    <property type="match status" value="1"/>
</dbReference>
<dbReference type="InterPro" id="IPR050555">
    <property type="entry name" value="Bact_Solute-Bind_Prot2"/>
</dbReference>
<evidence type="ECO:0000256" key="3">
    <source>
        <dbReference type="SAM" id="SignalP"/>
    </source>
</evidence>
<dbReference type="RefSeq" id="WP_095484514.1">
    <property type="nucleotide sequence ID" value="NZ_CP088151.1"/>
</dbReference>
<evidence type="ECO:0000313" key="6">
    <source>
        <dbReference type="Proteomes" id="UP000216215"/>
    </source>
</evidence>
<reference evidence="6" key="1">
    <citation type="submission" date="2017-08" db="EMBL/GenBank/DDBJ databases">
        <title>Mesorhizobium wenxinae sp. nov., a novel rhizobial species isolated from root nodules of chickpea (Cicer arietinum L.).</title>
        <authorList>
            <person name="Zhang J."/>
        </authorList>
    </citation>
    <scope>NUCLEOTIDE SEQUENCE [LARGE SCALE GENOMIC DNA]</scope>
    <source>
        <strain evidence="6">USDA 3392</strain>
    </source>
</reference>
<dbReference type="PANTHER" id="PTHR30036:SF7">
    <property type="entry name" value="ABC TRANSPORTER PERIPLASMIC-BINDING PROTEIN YPHF"/>
    <property type="match status" value="1"/>
</dbReference>
<dbReference type="InterPro" id="IPR025997">
    <property type="entry name" value="SBP_2_dom"/>
</dbReference>
<evidence type="ECO:0000256" key="1">
    <source>
        <dbReference type="ARBA" id="ARBA00004418"/>
    </source>
</evidence>
<feature type="signal peptide" evidence="3">
    <location>
        <begin position="1"/>
        <end position="27"/>
    </location>
</feature>
<accession>A0AB36RBE1</accession>
<dbReference type="PANTHER" id="PTHR30036">
    <property type="entry name" value="D-XYLOSE-BINDING PERIPLASMIC PROTEIN"/>
    <property type="match status" value="1"/>
</dbReference>
<comment type="subcellular location">
    <subcellularLocation>
        <location evidence="1">Periplasm</location>
    </subcellularLocation>
</comment>
<dbReference type="InterPro" id="IPR028082">
    <property type="entry name" value="Peripla_BP_I"/>
</dbReference>
<gene>
    <name evidence="5" type="ORF">CIT25_10660</name>
</gene>
<dbReference type="GO" id="GO:0030246">
    <property type="term" value="F:carbohydrate binding"/>
    <property type="evidence" value="ECO:0007669"/>
    <property type="project" value="TreeGrafter"/>
</dbReference>
<evidence type="ECO:0000313" key="5">
    <source>
        <dbReference type="EMBL" id="PAQ01896.1"/>
    </source>
</evidence>
<protein>
    <submittedName>
        <fullName evidence="5">ABC transporter substrate-binding protein</fullName>
    </submittedName>
</protein>
<comment type="caution">
    <text evidence="5">The sequence shown here is derived from an EMBL/GenBank/DDBJ whole genome shotgun (WGS) entry which is preliminary data.</text>
</comment>
<keyword evidence="3" id="KW-0732">Signal</keyword>
<name>A0AB36RBE1_9HYPH</name>
<organism evidence="5 6">
    <name type="scientific">Mesorhizobium mediterraneum</name>
    <dbReference type="NCBI Taxonomy" id="43617"/>
    <lineage>
        <taxon>Bacteria</taxon>
        <taxon>Pseudomonadati</taxon>
        <taxon>Pseudomonadota</taxon>
        <taxon>Alphaproteobacteria</taxon>
        <taxon>Hyphomicrobiales</taxon>
        <taxon>Phyllobacteriaceae</taxon>
        <taxon>Mesorhizobium</taxon>
    </lineage>
</organism>
<evidence type="ECO:0000259" key="4">
    <source>
        <dbReference type="Pfam" id="PF13407"/>
    </source>
</evidence>
<dbReference type="Gene3D" id="3.40.50.2300">
    <property type="match status" value="2"/>
</dbReference>
<comment type="similarity">
    <text evidence="2">Belongs to the bacterial solute-binding protein 2 family.</text>
</comment>
<dbReference type="AlphaFoldDB" id="A0AB36RBE1"/>
<keyword evidence="6" id="KW-1185">Reference proteome</keyword>
<dbReference type="GO" id="GO:0030288">
    <property type="term" value="C:outer membrane-bounded periplasmic space"/>
    <property type="evidence" value="ECO:0007669"/>
    <property type="project" value="TreeGrafter"/>
</dbReference>
<dbReference type="Pfam" id="PF13407">
    <property type="entry name" value="Peripla_BP_4"/>
    <property type="match status" value="1"/>
</dbReference>
<proteinExistence type="inferred from homology"/>
<dbReference type="EMBL" id="NPKI01000015">
    <property type="protein sequence ID" value="PAQ01896.1"/>
    <property type="molecule type" value="Genomic_DNA"/>
</dbReference>
<evidence type="ECO:0000256" key="2">
    <source>
        <dbReference type="ARBA" id="ARBA00007639"/>
    </source>
</evidence>